<name>A0A9X9X4B3_9PROT</name>
<evidence type="ECO:0000313" key="3">
    <source>
        <dbReference type="Proteomes" id="UP001138751"/>
    </source>
</evidence>
<proteinExistence type="predicted"/>
<dbReference type="InterPro" id="IPR052399">
    <property type="entry name" value="Phage_Baseplate_Assmbl_Protein"/>
</dbReference>
<dbReference type="Proteomes" id="UP001138751">
    <property type="component" value="Unassembled WGS sequence"/>
</dbReference>
<dbReference type="RefSeq" id="WP_211864665.1">
    <property type="nucleotide sequence ID" value="NZ_JAAEDM010000128.1"/>
</dbReference>
<sequence length="570" mass="60530">MTPLDRLYPDIVRDLLTVLTGGTAREVIEIGATVPDSIPLANQPVRRVSHLEGTVSIGDRPQPYRFTERDFELVGTDRNPDGLIAIRFRPKARRPAPGSVLTVNYYPMHLPPSPLTDINVGSVVRTLLETMAREMAVQYAQLRQVYDSGFVETAEGGSLEKVVALVDVRRLRAGHPVGRVRFSRRPGSPGEITLPIGTVVTDGKGARYLTSAEGTLQPSQGNVEVPVQGETPQTATVDARALTILERAIAGVDAVTNEQPTFRAAEEETDPQLRQRARRAIHATGRGTLDALRFGLESLPFVRAVAATEYPDPLVVAPGTVRLDVALTEDGAANRLLVDRRIEELRPAGIFVERRWAQALQVGLNVALRLAAPLSDPDIAAMKSALAERLVAEIRALPPGGTLRRSRLIAATLSDARLADATIDILADGTPAPGDALSIPADRTATPAETPVTFGPIALEGAAAGPTELPFDAELAVRPFAGPASALEAPLRGRLTDFLDAVGAGGAIGFDAVAAALRDDGSFALDRTAAVLLLDRGSAGFEELRDGDPDLALPAGARAVLRNLVLRAVP</sequence>
<accession>A0A9X9X4B3</accession>
<comment type="caution">
    <text evidence="2">The sequence shown here is derived from an EMBL/GenBank/DDBJ whole genome shotgun (WGS) entry which is preliminary data.</text>
</comment>
<reference evidence="2" key="1">
    <citation type="submission" date="2020-01" db="EMBL/GenBank/DDBJ databases">
        <authorList>
            <person name="Rat A."/>
        </authorList>
    </citation>
    <scope>NUCLEOTIDE SEQUENCE</scope>
    <source>
        <strain evidence="2">LMG 31231</strain>
    </source>
</reference>
<dbReference type="EMBL" id="JAAEDM010000128">
    <property type="protein sequence ID" value="MBR0674242.1"/>
    <property type="molecule type" value="Genomic_DNA"/>
</dbReference>
<feature type="domain" description="Baseplate protein J-like barrel" evidence="1">
    <location>
        <begin position="180"/>
        <end position="261"/>
    </location>
</feature>
<organism evidence="2 3">
    <name type="scientific">Neoroseomonas soli</name>
    <dbReference type="NCBI Taxonomy" id="1081025"/>
    <lineage>
        <taxon>Bacteria</taxon>
        <taxon>Pseudomonadati</taxon>
        <taxon>Pseudomonadota</taxon>
        <taxon>Alphaproteobacteria</taxon>
        <taxon>Acetobacterales</taxon>
        <taxon>Acetobacteraceae</taxon>
        <taxon>Neoroseomonas</taxon>
    </lineage>
</organism>
<reference evidence="2" key="2">
    <citation type="journal article" date="2021" name="Syst. Appl. Microbiol.">
        <title>Roseomonas hellenica sp. nov., isolated from roots of wild-growing Alkanna tinctoria.</title>
        <authorList>
            <person name="Rat A."/>
            <person name="Naranjo H.D."/>
            <person name="Lebbe L."/>
            <person name="Cnockaert M."/>
            <person name="Krigas N."/>
            <person name="Grigoriadou K."/>
            <person name="Maloupa E."/>
            <person name="Willems A."/>
        </authorList>
    </citation>
    <scope>NUCLEOTIDE SEQUENCE</scope>
    <source>
        <strain evidence="2">LMG 31231</strain>
    </source>
</reference>
<dbReference type="InterPro" id="IPR006949">
    <property type="entry name" value="Barrel_Baseplate_J-like"/>
</dbReference>
<dbReference type="PANTHER" id="PTHR37829:SF3">
    <property type="entry name" value="PROTEIN JAYE-RELATED"/>
    <property type="match status" value="1"/>
</dbReference>
<protein>
    <recommendedName>
        <fullName evidence="1">Baseplate protein J-like barrel domain-containing protein</fullName>
    </recommendedName>
</protein>
<dbReference type="PANTHER" id="PTHR37829">
    <property type="entry name" value="PHAGE-LIKE ELEMENT PBSX PROTEIN XKDT"/>
    <property type="match status" value="1"/>
</dbReference>
<keyword evidence="3" id="KW-1185">Reference proteome</keyword>
<evidence type="ECO:0000259" key="1">
    <source>
        <dbReference type="Pfam" id="PF04865"/>
    </source>
</evidence>
<dbReference type="Pfam" id="PF04865">
    <property type="entry name" value="Baseplate_J"/>
    <property type="match status" value="1"/>
</dbReference>
<evidence type="ECO:0000313" key="2">
    <source>
        <dbReference type="EMBL" id="MBR0674242.1"/>
    </source>
</evidence>
<gene>
    <name evidence="2" type="ORF">GXW76_23925</name>
</gene>
<dbReference type="AlphaFoldDB" id="A0A9X9X4B3"/>